<dbReference type="PANTHER" id="PTHR30329:SF21">
    <property type="entry name" value="LIPOPROTEIN YIAD-RELATED"/>
    <property type="match status" value="1"/>
</dbReference>
<feature type="chain" id="PRO_5022698484" evidence="3">
    <location>
        <begin position="20"/>
        <end position="399"/>
    </location>
</feature>
<dbReference type="RefSeq" id="WP_149886996.1">
    <property type="nucleotide sequence ID" value="NZ_VVXK01000002.1"/>
</dbReference>
<feature type="signal peptide" evidence="3">
    <location>
        <begin position="1"/>
        <end position="19"/>
    </location>
</feature>
<keyword evidence="3" id="KW-0732">Signal</keyword>
<evidence type="ECO:0000259" key="4">
    <source>
        <dbReference type="PROSITE" id="PS51123"/>
    </source>
</evidence>
<dbReference type="InterPro" id="IPR050330">
    <property type="entry name" value="Bact_OuterMem_StrucFunc"/>
</dbReference>
<evidence type="ECO:0000256" key="3">
    <source>
        <dbReference type="SAM" id="SignalP"/>
    </source>
</evidence>
<dbReference type="InterPro" id="IPR006665">
    <property type="entry name" value="OmpA-like"/>
</dbReference>
<dbReference type="EMBL" id="VVXK01000002">
    <property type="protein sequence ID" value="KAA2371750.1"/>
    <property type="molecule type" value="Genomic_DNA"/>
</dbReference>
<dbReference type="SUPFAM" id="SSF103088">
    <property type="entry name" value="OmpA-like"/>
    <property type="match status" value="1"/>
</dbReference>
<comment type="caution">
    <text evidence="5">The sequence shown here is derived from an EMBL/GenBank/DDBJ whole genome shotgun (WGS) entry which is preliminary data.</text>
</comment>
<evidence type="ECO:0000256" key="1">
    <source>
        <dbReference type="PROSITE-ProRule" id="PRU00473"/>
    </source>
</evidence>
<feature type="domain" description="OmpA-like" evidence="4">
    <location>
        <begin position="289"/>
        <end position="399"/>
    </location>
</feature>
<keyword evidence="2" id="KW-0175">Coiled coil</keyword>
<reference evidence="5 6" key="1">
    <citation type="journal article" date="2019" name="Nat. Med.">
        <title>A library of human gut bacterial isolates paired with longitudinal multiomics data enables mechanistic microbiome research.</title>
        <authorList>
            <person name="Poyet M."/>
            <person name="Groussin M."/>
            <person name="Gibbons S.M."/>
            <person name="Avila-Pacheco J."/>
            <person name="Jiang X."/>
            <person name="Kearney S.M."/>
            <person name="Perrotta A.R."/>
            <person name="Berdy B."/>
            <person name="Zhao S."/>
            <person name="Lieberman T.D."/>
            <person name="Swanson P.K."/>
            <person name="Smith M."/>
            <person name="Roesemann S."/>
            <person name="Alexander J.E."/>
            <person name="Rich S.A."/>
            <person name="Livny J."/>
            <person name="Vlamakis H."/>
            <person name="Clish C."/>
            <person name="Bullock K."/>
            <person name="Deik A."/>
            <person name="Scott J."/>
            <person name="Pierce K.A."/>
            <person name="Xavier R.J."/>
            <person name="Alm E.J."/>
        </authorList>
    </citation>
    <scope>NUCLEOTIDE SEQUENCE [LARGE SCALE GENOMIC DNA]</scope>
    <source>
        <strain evidence="5 6">BIOML-A2</strain>
    </source>
</reference>
<accession>A0A5B3GE17</accession>
<feature type="coiled-coil region" evidence="2">
    <location>
        <begin position="246"/>
        <end position="282"/>
    </location>
</feature>
<evidence type="ECO:0000313" key="5">
    <source>
        <dbReference type="EMBL" id="KAA2371750.1"/>
    </source>
</evidence>
<proteinExistence type="predicted"/>
<keyword evidence="1" id="KW-0472">Membrane</keyword>
<dbReference type="PROSITE" id="PS51123">
    <property type="entry name" value="OMPA_2"/>
    <property type="match status" value="1"/>
</dbReference>
<dbReference type="Proteomes" id="UP000323567">
    <property type="component" value="Unassembled WGS sequence"/>
</dbReference>
<name>A0A5B3GE17_9BACT</name>
<dbReference type="InterPro" id="IPR036737">
    <property type="entry name" value="OmpA-like_sf"/>
</dbReference>
<dbReference type="PANTHER" id="PTHR30329">
    <property type="entry name" value="STATOR ELEMENT OF FLAGELLAR MOTOR COMPLEX"/>
    <property type="match status" value="1"/>
</dbReference>
<evidence type="ECO:0000313" key="6">
    <source>
        <dbReference type="Proteomes" id="UP000323567"/>
    </source>
</evidence>
<dbReference type="Gene3D" id="3.30.1330.60">
    <property type="entry name" value="OmpA-like domain"/>
    <property type="match status" value="1"/>
</dbReference>
<dbReference type="CDD" id="cd07185">
    <property type="entry name" value="OmpA_C-like"/>
    <property type="match status" value="1"/>
</dbReference>
<dbReference type="GO" id="GO:0016020">
    <property type="term" value="C:membrane"/>
    <property type="evidence" value="ECO:0007669"/>
    <property type="project" value="UniProtKB-UniRule"/>
</dbReference>
<organism evidence="5 6">
    <name type="scientific">Alistipes shahii</name>
    <dbReference type="NCBI Taxonomy" id="328814"/>
    <lineage>
        <taxon>Bacteria</taxon>
        <taxon>Pseudomonadati</taxon>
        <taxon>Bacteroidota</taxon>
        <taxon>Bacteroidia</taxon>
        <taxon>Bacteroidales</taxon>
        <taxon>Rikenellaceae</taxon>
        <taxon>Alistipes</taxon>
    </lineage>
</organism>
<gene>
    <name evidence="5" type="ORF">F2Y13_02880</name>
</gene>
<dbReference type="Pfam" id="PF00691">
    <property type="entry name" value="OmpA"/>
    <property type="match status" value="1"/>
</dbReference>
<evidence type="ECO:0000256" key="2">
    <source>
        <dbReference type="SAM" id="Coils"/>
    </source>
</evidence>
<protein>
    <submittedName>
        <fullName evidence="5">OmpA family protein</fullName>
    </submittedName>
</protein>
<sequence length="399" mass="43090">MRKIFLTVLLVAFASAAFAEGTPKKPSVAGFVSNGFWDNWEISAGFGTGTAFSNGGNSGSWGDRFGFEGNLSVTKWVHPVFGMRAQLQGGWFNNFDSQIGKMTWPYMFGHLDFMVNASNWIGGYRADRAWYAVPFAGFGYMASNFTDRSQRENASGSRQDFAFTAGLLSKFRLSPAFDFNIELKGLLAKSDICPAEMNGSYLAGLSATAGITYRFNQRGWERGVPGYTADDIRAFQNAVAAGNSALEAARSENADLANRLKAAEAEADAAKAAAAAAAAKAAAEAAAAQKVNTLSPTSIIFYDYSMSKLTPKEKTRLELMADLIKSGPKDRVYKIEGHADQQTGTAAGNKRVAENRAKSVYDFLVKCGVNPKQLTYEGKGNAANVYENNQKANRAVIIK</sequence>
<dbReference type="AlphaFoldDB" id="A0A5B3GE17"/>